<proteinExistence type="predicted"/>
<dbReference type="Pfam" id="PF14400">
    <property type="entry name" value="Transglut_i_TM"/>
    <property type="match status" value="1"/>
</dbReference>
<dbReference type="InterPro" id="IPR025838">
    <property type="entry name" value="Transglut_i_TM"/>
</dbReference>
<protein>
    <submittedName>
        <fullName evidence="4">Membrane protein</fullName>
    </submittedName>
</protein>
<evidence type="ECO:0000313" key="5">
    <source>
        <dbReference type="Proteomes" id="UP000630149"/>
    </source>
</evidence>
<keyword evidence="1" id="KW-0472">Membrane</keyword>
<feature type="transmembrane region" description="Helical" evidence="1">
    <location>
        <begin position="382"/>
        <end position="403"/>
    </location>
</feature>
<evidence type="ECO:0000259" key="2">
    <source>
        <dbReference type="Pfam" id="PF14400"/>
    </source>
</evidence>
<dbReference type="Pfam" id="PF14402">
    <property type="entry name" value="7TM_transglut"/>
    <property type="match status" value="1"/>
</dbReference>
<dbReference type="EMBL" id="BMOB01000006">
    <property type="protein sequence ID" value="GGI87159.1"/>
    <property type="molecule type" value="Genomic_DNA"/>
</dbReference>
<feature type="transmembrane region" description="Helical" evidence="1">
    <location>
        <begin position="314"/>
        <end position="334"/>
    </location>
</feature>
<feature type="transmembrane region" description="Helical" evidence="1">
    <location>
        <begin position="6"/>
        <end position="25"/>
    </location>
</feature>
<gene>
    <name evidence="4" type="ORF">GCM10007966_14860</name>
</gene>
<dbReference type="InterPro" id="IPR025840">
    <property type="entry name" value="7TM_transglut"/>
</dbReference>
<accession>A0A917JXM2</accession>
<evidence type="ECO:0000256" key="1">
    <source>
        <dbReference type="SAM" id="Phobius"/>
    </source>
</evidence>
<feature type="transmembrane region" description="Helical" evidence="1">
    <location>
        <begin position="409"/>
        <end position="427"/>
    </location>
</feature>
<reference evidence="4" key="1">
    <citation type="journal article" date="2014" name="Int. J. Syst. Evol. Microbiol.">
        <title>Complete genome sequence of Corynebacterium casei LMG S-19264T (=DSM 44701T), isolated from a smear-ripened cheese.</title>
        <authorList>
            <consortium name="US DOE Joint Genome Institute (JGI-PGF)"/>
            <person name="Walter F."/>
            <person name="Albersmeier A."/>
            <person name="Kalinowski J."/>
            <person name="Ruckert C."/>
        </authorList>
    </citation>
    <scope>NUCLEOTIDE SEQUENCE</scope>
    <source>
        <strain evidence="4">JCM 13919</strain>
    </source>
</reference>
<comment type="caution">
    <text evidence="4">The sequence shown here is derived from an EMBL/GenBank/DDBJ whole genome shotgun (WGS) entry which is preliminary data.</text>
</comment>
<keyword evidence="1" id="KW-1133">Transmembrane helix</keyword>
<dbReference type="RefSeq" id="WP_131776931.1">
    <property type="nucleotide sequence ID" value="NZ_BMOB01000006.1"/>
</dbReference>
<dbReference type="OrthoDB" id="253840at2"/>
<sequence length="506" mass="56917">MTSNKRHLYGLIVVLFMVGFSIFFYRYAILGVPLTETEDINTWTVEANLKFIADKNVPVKASFTIPYMPPYYSILDEYFVSQNYGVTTNLVGNNRVAVWSLRRGSGGQSLYYRAIFRESGMPDTPLSKPPVIKPQPLAENQKAAVETITNNAREASADIQTFAQSTIKELNKKEGNVKLLTGNKFDDESLVSAAIVILNQARIFAMPVKGISLTQQNKAEFNTMLVVYNEKEWVYINPRTGAAGLPKHFLVWQYGDRPVFEVSGGKKAQMNLTVSETPINALNLAKARGLQTESELLRFSLLQLPVSAQETYKILLTIPIGAFIILILRNFIGMSTFGTFMPVLIALAFRETHVIWGITLFTLIVSFGLLARFYLDQLRLLLVPRLTAILTVVILMMMAISVFSQNLGLESGLSVALFPMVILTMTIERMCITWDERGPYEAIKSGIGSLIAAVICYWAMSYPPLQYLVFAFPELLLILLAFVLWFGQYRGYRLFELFRFNVLAGK</sequence>
<feature type="transmembrane region" description="Helical" evidence="1">
    <location>
        <begin position="439"/>
        <end position="460"/>
    </location>
</feature>
<evidence type="ECO:0000259" key="3">
    <source>
        <dbReference type="Pfam" id="PF14402"/>
    </source>
</evidence>
<dbReference type="AlphaFoldDB" id="A0A917JXM2"/>
<name>A0A917JXM2_9GAMM</name>
<feature type="transmembrane region" description="Helical" evidence="1">
    <location>
        <begin position="354"/>
        <end position="375"/>
    </location>
</feature>
<reference evidence="4" key="2">
    <citation type="submission" date="2020-09" db="EMBL/GenBank/DDBJ databases">
        <authorList>
            <person name="Sun Q."/>
            <person name="Ohkuma M."/>
        </authorList>
    </citation>
    <scope>NUCLEOTIDE SEQUENCE</scope>
    <source>
        <strain evidence="4">JCM 13919</strain>
    </source>
</reference>
<feature type="domain" description="Inactive transglutaminase fused to 7 transmembrane helices" evidence="2">
    <location>
        <begin position="25"/>
        <end position="183"/>
    </location>
</feature>
<keyword evidence="1" id="KW-0812">Transmembrane</keyword>
<organism evidence="4 5">
    <name type="scientific">Legionella impletisoli</name>
    <dbReference type="NCBI Taxonomy" id="343510"/>
    <lineage>
        <taxon>Bacteria</taxon>
        <taxon>Pseudomonadati</taxon>
        <taxon>Pseudomonadota</taxon>
        <taxon>Gammaproteobacteria</taxon>
        <taxon>Legionellales</taxon>
        <taxon>Legionellaceae</taxon>
        <taxon>Legionella</taxon>
    </lineage>
</organism>
<keyword evidence="5" id="KW-1185">Reference proteome</keyword>
<dbReference type="Proteomes" id="UP000630149">
    <property type="component" value="Unassembled WGS sequence"/>
</dbReference>
<feature type="transmembrane region" description="Helical" evidence="1">
    <location>
        <begin position="466"/>
        <end position="487"/>
    </location>
</feature>
<evidence type="ECO:0000313" key="4">
    <source>
        <dbReference type="EMBL" id="GGI87159.1"/>
    </source>
</evidence>
<feature type="domain" description="7 transmembrane helices usually fused to an inactive transglutaminase" evidence="3">
    <location>
        <begin position="258"/>
        <end position="503"/>
    </location>
</feature>